<evidence type="ECO:0000313" key="2">
    <source>
        <dbReference type="EMBL" id="OQR69058.1"/>
    </source>
</evidence>
<accession>A0A1V9X6M8</accession>
<feature type="compositionally biased region" description="Basic and acidic residues" evidence="1">
    <location>
        <begin position="437"/>
        <end position="457"/>
    </location>
</feature>
<evidence type="ECO:0000256" key="1">
    <source>
        <dbReference type="SAM" id="MobiDB-lite"/>
    </source>
</evidence>
<organism evidence="2 3">
    <name type="scientific">Tropilaelaps mercedesae</name>
    <dbReference type="NCBI Taxonomy" id="418985"/>
    <lineage>
        <taxon>Eukaryota</taxon>
        <taxon>Metazoa</taxon>
        <taxon>Ecdysozoa</taxon>
        <taxon>Arthropoda</taxon>
        <taxon>Chelicerata</taxon>
        <taxon>Arachnida</taxon>
        <taxon>Acari</taxon>
        <taxon>Parasitiformes</taxon>
        <taxon>Mesostigmata</taxon>
        <taxon>Gamasina</taxon>
        <taxon>Dermanyssoidea</taxon>
        <taxon>Laelapidae</taxon>
        <taxon>Tropilaelaps</taxon>
    </lineage>
</organism>
<protein>
    <submittedName>
        <fullName evidence="2">Uncharacterized protein</fullName>
    </submittedName>
</protein>
<dbReference type="InParanoid" id="A0A1V9X6M8"/>
<reference evidence="2 3" key="1">
    <citation type="journal article" date="2017" name="Gigascience">
        <title>Draft genome of the honey bee ectoparasitic mite, Tropilaelaps mercedesae, is shaped by the parasitic life history.</title>
        <authorList>
            <person name="Dong X."/>
            <person name="Armstrong S.D."/>
            <person name="Xia D."/>
            <person name="Makepeace B.L."/>
            <person name="Darby A.C."/>
            <person name="Kadowaki T."/>
        </authorList>
    </citation>
    <scope>NUCLEOTIDE SEQUENCE [LARGE SCALE GENOMIC DNA]</scope>
    <source>
        <strain evidence="2">Wuxi-XJTLU</strain>
    </source>
</reference>
<feature type="region of interest" description="Disordered" evidence="1">
    <location>
        <begin position="293"/>
        <end position="347"/>
    </location>
</feature>
<feature type="compositionally biased region" description="Basic and acidic residues" evidence="1">
    <location>
        <begin position="573"/>
        <end position="602"/>
    </location>
</feature>
<feature type="region of interest" description="Disordered" evidence="1">
    <location>
        <begin position="179"/>
        <end position="252"/>
    </location>
</feature>
<dbReference type="Proteomes" id="UP000192247">
    <property type="component" value="Unassembled WGS sequence"/>
</dbReference>
<dbReference type="AlphaFoldDB" id="A0A1V9X6M8"/>
<dbReference type="EMBL" id="MNPL01022247">
    <property type="protein sequence ID" value="OQR69058.1"/>
    <property type="molecule type" value="Genomic_DNA"/>
</dbReference>
<comment type="caution">
    <text evidence="2">The sequence shown here is derived from an EMBL/GenBank/DDBJ whole genome shotgun (WGS) entry which is preliminary data.</text>
</comment>
<evidence type="ECO:0000313" key="3">
    <source>
        <dbReference type="Proteomes" id="UP000192247"/>
    </source>
</evidence>
<feature type="compositionally biased region" description="Basic and acidic residues" evidence="1">
    <location>
        <begin position="392"/>
        <end position="404"/>
    </location>
</feature>
<feature type="compositionally biased region" description="Polar residues" evidence="1">
    <location>
        <begin position="526"/>
        <end position="538"/>
    </location>
</feature>
<gene>
    <name evidence="2" type="ORF">BIW11_12503</name>
</gene>
<feature type="compositionally biased region" description="Basic and acidic residues" evidence="1">
    <location>
        <begin position="463"/>
        <end position="473"/>
    </location>
</feature>
<feature type="compositionally biased region" description="Basic residues" evidence="1">
    <location>
        <begin position="241"/>
        <end position="252"/>
    </location>
</feature>
<feature type="non-terminal residue" evidence="2">
    <location>
        <position position="733"/>
    </location>
</feature>
<keyword evidence="3" id="KW-1185">Reference proteome</keyword>
<name>A0A1V9X6M8_9ACAR</name>
<proteinExistence type="predicted"/>
<feature type="compositionally biased region" description="Basic and acidic residues" evidence="1">
    <location>
        <begin position="710"/>
        <end position="720"/>
    </location>
</feature>
<feature type="compositionally biased region" description="Basic and acidic residues" evidence="1">
    <location>
        <begin position="412"/>
        <end position="425"/>
    </location>
</feature>
<feature type="region of interest" description="Disordered" evidence="1">
    <location>
        <begin position="698"/>
        <end position="733"/>
    </location>
</feature>
<feature type="region of interest" description="Disordered" evidence="1">
    <location>
        <begin position="385"/>
        <end position="618"/>
    </location>
</feature>
<sequence>MGHQTKIFLPRNRPERLLVPLDEVALKRKYDVQYCPDPRLCSSTSSTHQSTTSVATDNDLQREMEHALGPSKPGPPAQFHPLTEEQSDEGPPRQPPIVINRGVAARNCLPCKNISNSTTGEDRGPHVVFSRKLVLDSTELDNAMLPRGEQSPAILKPARYGEQRGKTRKLRLKNCLKHQGTSHDHHELYLMSPPPSPHARELTADTGKSQKERDKFSCIKKEKVKSTSPAPKELNRDQTKMKRPNPQRKFGRNKAVVDQRPIDTGDELTKSIDNKRGREKYLAALKMFSSGNVDLRQQKSDATSPRNKDREKNLTDKMDERFGAEKDRNQRVRGSMCPRGEDREKSPLIKMLGAGGVSSSPQKYSPCVPERTQALTCDTFVSQLQDTPQTDGAHKRQYSQEKSEPNNAVTKNGEHDKHSEQKIKLSLDVLDDGVASNKRENRGLSRKAKEVKNDVSENVKVPENVEAKAESAEGKAAPALEHPDSARKKILPKEKRHANTENSKKAKEDLQTSSTPKDDIAAKSGQEPQNNSYDAKSQSIDDAHKFKHKKKSTEKSTAPDICPANSRTQIKNIARENKVREERSSRKPREHASPIEYGEHRPTPQHSGLPAKNCEEGPSKQENYALLFEVESSKASLAKDDLARTLARPISAAISNTENPERPLARAVVTETTSEKHPSKFPPKVDALNRVEESPYKVFQVPEKSSPKGAIHETSARSDVQESAVQPALKSDT</sequence>
<feature type="region of interest" description="Disordered" evidence="1">
    <location>
        <begin position="66"/>
        <end position="98"/>
    </location>
</feature>
<feature type="compositionally biased region" description="Basic and acidic residues" evidence="1">
    <location>
        <begin position="306"/>
        <end position="330"/>
    </location>
</feature>
<feature type="compositionally biased region" description="Basic and acidic residues" evidence="1">
    <location>
        <begin position="481"/>
        <end position="521"/>
    </location>
</feature>
<feature type="compositionally biased region" description="Basic and acidic residues" evidence="1">
    <location>
        <begin position="198"/>
        <end position="225"/>
    </location>
</feature>